<dbReference type="Pfam" id="PF01040">
    <property type="entry name" value="UbiA"/>
    <property type="match status" value="1"/>
</dbReference>
<keyword evidence="5 6" id="KW-0472">Membrane</keyword>
<proteinExistence type="predicted"/>
<evidence type="ECO:0000256" key="6">
    <source>
        <dbReference type="SAM" id="Phobius"/>
    </source>
</evidence>
<name>A0A9X2WC57_9GAMM</name>
<reference evidence="7" key="2">
    <citation type="submission" date="2022-08" db="EMBL/GenBank/DDBJ databases">
        <authorList>
            <person name="Dong C."/>
        </authorList>
    </citation>
    <scope>NUCLEOTIDE SEQUENCE</scope>
    <source>
        <strain evidence="7">59MF3M-4</strain>
    </source>
</reference>
<comment type="caution">
    <text evidence="7">The sequence shown here is derived from an EMBL/GenBank/DDBJ whole genome shotgun (WGS) entry which is preliminary data.</text>
</comment>
<feature type="transmembrane region" description="Helical" evidence="6">
    <location>
        <begin position="185"/>
        <end position="204"/>
    </location>
</feature>
<comment type="subcellular location">
    <subcellularLocation>
        <location evidence="1">Membrane</location>
        <topology evidence="1">Multi-pass membrane protein</topology>
    </subcellularLocation>
</comment>
<dbReference type="Gene3D" id="1.10.357.140">
    <property type="entry name" value="UbiA prenyltransferase"/>
    <property type="match status" value="1"/>
</dbReference>
<gene>
    <name evidence="7" type="ORF">NYR02_00995</name>
</gene>
<dbReference type="AlphaFoldDB" id="A0A9X2WC57"/>
<evidence type="ECO:0000313" key="8">
    <source>
        <dbReference type="Proteomes" id="UP001147830"/>
    </source>
</evidence>
<feature type="transmembrane region" description="Helical" evidence="6">
    <location>
        <begin position="124"/>
        <end position="144"/>
    </location>
</feature>
<dbReference type="InterPro" id="IPR000537">
    <property type="entry name" value="UbiA_prenyltransferase"/>
</dbReference>
<keyword evidence="3 6" id="KW-0812">Transmembrane</keyword>
<dbReference type="GO" id="GO:0016020">
    <property type="term" value="C:membrane"/>
    <property type="evidence" value="ECO:0007669"/>
    <property type="project" value="UniProtKB-SubCell"/>
</dbReference>
<evidence type="ECO:0000256" key="5">
    <source>
        <dbReference type="ARBA" id="ARBA00023136"/>
    </source>
</evidence>
<feature type="transmembrane region" description="Helical" evidence="6">
    <location>
        <begin position="51"/>
        <end position="73"/>
    </location>
</feature>
<keyword evidence="8" id="KW-1185">Reference proteome</keyword>
<feature type="transmembrane region" description="Helical" evidence="6">
    <location>
        <begin position="24"/>
        <end position="45"/>
    </location>
</feature>
<feature type="transmembrane region" description="Helical" evidence="6">
    <location>
        <begin position="293"/>
        <end position="315"/>
    </location>
</feature>
<dbReference type="InterPro" id="IPR044878">
    <property type="entry name" value="UbiA_sf"/>
</dbReference>
<evidence type="ECO:0000313" key="7">
    <source>
        <dbReference type="EMBL" id="MCT7357599.1"/>
    </source>
</evidence>
<dbReference type="Proteomes" id="UP001147830">
    <property type="component" value="Unassembled WGS sequence"/>
</dbReference>
<dbReference type="RefSeq" id="WP_260974532.1">
    <property type="nucleotide sequence ID" value="NZ_JAOANI010000002.1"/>
</dbReference>
<organism evidence="7 8">
    <name type="scientific">Thalassolituus pacificus</name>
    <dbReference type="NCBI Taxonomy" id="2975440"/>
    <lineage>
        <taxon>Bacteria</taxon>
        <taxon>Pseudomonadati</taxon>
        <taxon>Pseudomonadota</taxon>
        <taxon>Gammaproteobacteria</taxon>
        <taxon>Oceanospirillales</taxon>
        <taxon>Oceanospirillaceae</taxon>
        <taxon>Thalassolituus</taxon>
    </lineage>
</organism>
<evidence type="ECO:0000256" key="1">
    <source>
        <dbReference type="ARBA" id="ARBA00004141"/>
    </source>
</evidence>
<sequence>MTNSAVIAGEPLLRRIRAWMDERFPFANALLFFILYLVTATVVRASQGEWFFNWSDIVACLITWSLFLTIRIFDEHKDYELDVKNHPQRVLQSGRITLMHLKGLGIIAVIAQLLWSLFLGTDALIVWAVMFVYLCLMGAEFFCGAWLEKRLLLYALSHMAIMPLIVLWLAAMAQPQLPVMQLLNSAPLMAMMSLAFISGFCFEITRKTRGPEEERDTVDSYSRILGVQGAANLVIVLVCAMVVNQLVLLWLLDVAVLAVYAVLLILVLALALKAIIQFKKAPHESGRENNEKAVALTMLLGYLVVIIAAALHIHLLGASA</sequence>
<keyword evidence="4 6" id="KW-1133">Transmembrane helix</keyword>
<protein>
    <submittedName>
        <fullName evidence="7">UbiA family prenyltransferase</fullName>
    </submittedName>
</protein>
<keyword evidence="2" id="KW-1003">Cell membrane</keyword>
<feature type="transmembrane region" description="Helical" evidence="6">
    <location>
        <begin position="224"/>
        <end position="243"/>
    </location>
</feature>
<feature type="transmembrane region" description="Helical" evidence="6">
    <location>
        <begin position="94"/>
        <end position="118"/>
    </location>
</feature>
<accession>A0A9X2WC57</accession>
<evidence type="ECO:0000256" key="3">
    <source>
        <dbReference type="ARBA" id="ARBA00022692"/>
    </source>
</evidence>
<feature type="transmembrane region" description="Helical" evidence="6">
    <location>
        <begin position="151"/>
        <end position="173"/>
    </location>
</feature>
<dbReference type="GO" id="GO:0016765">
    <property type="term" value="F:transferase activity, transferring alkyl or aryl (other than methyl) groups"/>
    <property type="evidence" value="ECO:0007669"/>
    <property type="project" value="InterPro"/>
</dbReference>
<evidence type="ECO:0000256" key="2">
    <source>
        <dbReference type="ARBA" id="ARBA00022475"/>
    </source>
</evidence>
<evidence type="ECO:0000256" key="4">
    <source>
        <dbReference type="ARBA" id="ARBA00022989"/>
    </source>
</evidence>
<feature type="transmembrane region" description="Helical" evidence="6">
    <location>
        <begin position="249"/>
        <end position="272"/>
    </location>
</feature>
<dbReference type="EMBL" id="JAOANI010000002">
    <property type="protein sequence ID" value="MCT7357599.1"/>
    <property type="molecule type" value="Genomic_DNA"/>
</dbReference>
<reference evidence="7" key="1">
    <citation type="journal article" date="2022" name="Front. Microbiol.">
        <title>Genome-based taxonomic rearrangement of Oceanobacter-related bacteria including the description of Thalassolituus hydrocarbonoclasticus sp. nov. and Thalassolituus pacificus sp. nov. and emended description of the genus Thalassolituus.</title>
        <authorList>
            <person name="Dong C."/>
            <person name="Wei L."/>
            <person name="Wang J."/>
            <person name="Lai Q."/>
            <person name="Huang Z."/>
            <person name="Shao Z."/>
        </authorList>
    </citation>
    <scope>NUCLEOTIDE SEQUENCE</scope>
    <source>
        <strain evidence="7">59MF3M-4</strain>
    </source>
</reference>